<feature type="repeat" description="TPR" evidence="2">
    <location>
        <begin position="345"/>
        <end position="378"/>
    </location>
</feature>
<proteinExistence type="predicted"/>
<keyword evidence="4" id="KW-1185">Reference proteome</keyword>
<accession>A0A9P6GZE3</accession>
<feature type="repeat" description="TPR" evidence="2">
    <location>
        <begin position="277"/>
        <end position="310"/>
    </location>
</feature>
<dbReference type="GO" id="GO:0045842">
    <property type="term" value="P:positive regulation of mitotic metaphase/anaphase transition"/>
    <property type="evidence" value="ECO:0007669"/>
    <property type="project" value="TreeGrafter"/>
</dbReference>
<dbReference type="PANTHER" id="PTHR12558">
    <property type="entry name" value="CELL DIVISION CYCLE 16,23,27"/>
    <property type="match status" value="1"/>
</dbReference>
<organism evidence="3 4">
    <name type="scientific">Nosema granulosis</name>
    <dbReference type="NCBI Taxonomy" id="83296"/>
    <lineage>
        <taxon>Eukaryota</taxon>
        <taxon>Fungi</taxon>
        <taxon>Fungi incertae sedis</taxon>
        <taxon>Microsporidia</taxon>
        <taxon>Nosematidae</taxon>
        <taxon>Nosema</taxon>
    </lineage>
</organism>
<dbReference type="AlphaFoldDB" id="A0A9P6GZE3"/>
<dbReference type="Pfam" id="PF13414">
    <property type="entry name" value="TPR_11"/>
    <property type="match status" value="1"/>
</dbReference>
<evidence type="ECO:0000313" key="4">
    <source>
        <dbReference type="Proteomes" id="UP000740883"/>
    </source>
</evidence>
<feature type="repeat" description="TPR" evidence="2">
    <location>
        <begin position="243"/>
        <end position="276"/>
    </location>
</feature>
<comment type="caution">
    <text evidence="3">The sequence shown here is derived from an EMBL/GenBank/DDBJ whole genome shotgun (WGS) entry which is preliminary data.</text>
</comment>
<dbReference type="PROSITE" id="PS50005">
    <property type="entry name" value="TPR"/>
    <property type="match status" value="4"/>
</dbReference>
<dbReference type="InterPro" id="IPR011990">
    <property type="entry name" value="TPR-like_helical_dom_sf"/>
</dbReference>
<dbReference type="GO" id="GO:0016567">
    <property type="term" value="P:protein ubiquitination"/>
    <property type="evidence" value="ECO:0007669"/>
    <property type="project" value="TreeGrafter"/>
</dbReference>
<evidence type="ECO:0000256" key="1">
    <source>
        <dbReference type="ARBA" id="ARBA00022803"/>
    </source>
</evidence>
<dbReference type="GO" id="GO:0005680">
    <property type="term" value="C:anaphase-promoting complex"/>
    <property type="evidence" value="ECO:0007669"/>
    <property type="project" value="TreeGrafter"/>
</dbReference>
<dbReference type="GO" id="GO:0051301">
    <property type="term" value="P:cell division"/>
    <property type="evidence" value="ECO:0007669"/>
    <property type="project" value="TreeGrafter"/>
</dbReference>
<sequence>MFSDFLARGFYRTVNFLQKINIDIPDFKINLFAKEGLFICYYNLKEYRKAYFSLLCPQSQEYFEEMVFCRCCSKRVVFMRNYALLTSKKDLTIVSLCGDRDEYLLYLEGIVLKDYTKLLQAIEINNFFWDAYLELIKLTTLENVDFLEISSPLKDYFYMHLFVSKFITRKFKMLTQDSNLLAAVYYHKRDFEKAESLFREIVQNPIYFDLEHIDLYSNILYMNKDPELSILAQRALEINRFRPETLCCIANLYSLNKDHEKAKEYYEMCIKINPSYSIAYTLLGNEYLEGREIKKAIKAYNTAIRACNEDYRAWYNLGRAYEILGMNETSLFFYKKAVEFKKNDFLIWRSLGTVYLNLQDYENAIRAYKRVVQLKEPEGYMLIAEVYKTMKKYTECVDYYEKYVNSLSVLDEDSKRICAFLEEYFKKVCDIDKSIKYKEMHE</sequence>
<dbReference type="GO" id="GO:0031145">
    <property type="term" value="P:anaphase-promoting complex-dependent catabolic process"/>
    <property type="evidence" value="ECO:0007669"/>
    <property type="project" value="TreeGrafter"/>
</dbReference>
<name>A0A9P6GZE3_9MICR</name>
<evidence type="ECO:0000256" key="2">
    <source>
        <dbReference type="PROSITE-ProRule" id="PRU00339"/>
    </source>
</evidence>
<dbReference type="SMART" id="SM00028">
    <property type="entry name" value="TPR"/>
    <property type="match status" value="5"/>
</dbReference>
<reference evidence="3 4" key="1">
    <citation type="journal article" date="2020" name="Genome Biol. Evol.">
        <title>Comparative genomics of strictly vertically transmitted, feminizing microsporidia endosymbionts of amphipod crustaceans.</title>
        <authorList>
            <person name="Cormier A."/>
            <person name="Chebbi M.A."/>
            <person name="Giraud I."/>
            <person name="Wattier R."/>
            <person name="Teixeira M."/>
            <person name="Gilbert C."/>
            <person name="Rigaud T."/>
            <person name="Cordaux R."/>
        </authorList>
    </citation>
    <scope>NUCLEOTIDE SEQUENCE [LARGE SCALE GENOMIC DNA]</scope>
    <source>
        <strain evidence="3 4">Ou3-Ou53</strain>
    </source>
</reference>
<dbReference type="Pfam" id="PF13181">
    <property type="entry name" value="TPR_8"/>
    <property type="match status" value="2"/>
</dbReference>
<protein>
    <submittedName>
        <fullName evidence="3">Anaphase-promoting complex subunit 8</fullName>
    </submittedName>
</protein>
<dbReference type="Pfam" id="PF00515">
    <property type="entry name" value="TPR_1"/>
    <property type="match status" value="1"/>
</dbReference>
<feature type="repeat" description="TPR" evidence="2">
    <location>
        <begin position="311"/>
        <end position="344"/>
    </location>
</feature>
<dbReference type="OrthoDB" id="10262026at2759"/>
<keyword evidence="1 2" id="KW-0802">TPR repeat</keyword>
<dbReference type="EMBL" id="SBJO01000045">
    <property type="protein sequence ID" value="KAF9763981.1"/>
    <property type="molecule type" value="Genomic_DNA"/>
</dbReference>
<evidence type="ECO:0000313" key="3">
    <source>
        <dbReference type="EMBL" id="KAF9763981.1"/>
    </source>
</evidence>
<dbReference type="PANTHER" id="PTHR12558:SF10">
    <property type="entry name" value="CELL DIVISION CYCLE PROTEIN 23 HOMOLOG"/>
    <property type="match status" value="1"/>
</dbReference>
<dbReference type="Gene3D" id="1.25.40.10">
    <property type="entry name" value="Tetratricopeptide repeat domain"/>
    <property type="match status" value="2"/>
</dbReference>
<gene>
    <name evidence="3" type="primary">APC8</name>
    <name evidence="3" type="ORF">NGRA_0921</name>
</gene>
<dbReference type="SUPFAM" id="SSF48452">
    <property type="entry name" value="TPR-like"/>
    <property type="match status" value="1"/>
</dbReference>
<dbReference type="Proteomes" id="UP000740883">
    <property type="component" value="Unassembled WGS sequence"/>
</dbReference>
<dbReference type="InterPro" id="IPR019734">
    <property type="entry name" value="TPR_rpt"/>
</dbReference>